<comment type="subunit">
    <text evidence="5 16">Homodimer.</text>
</comment>
<dbReference type="Pfam" id="PF03309">
    <property type="entry name" value="Pan_kinase"/>
    <property type="match status" value="1"/>
</dbReference>
<evidence type="ECO:0000256" key="16">
    <source>
        <dbReference type="HAMAP-Rule" id="MF_01274"/>
    </source>
</evidence>
<keyword evidence="16" id="KW-0479">Metal-binding</keyword>
<dbReference type="GO" id="GO:0005737">
    <property type="term" value="C:cytoplasm"/>
    <property type="evidence" value="ECO:0007669"/>
    <property type="project" value="UniProtKB-SubCell"/>
</dbReference>
<evidence type="ECO:0000256" key="4">
    <source>
        <dbReference type="ARBA" id="ARBA00005225"/>
    </source>
</evidence>
<evidence type="ECO:0000313" key="17">
    <source>
        <dbReference type="EMBL" id="PMP68089.1"/>
    </source>
</evidence>
<evidence type="ECO:0000256" key="7">
    <source>
        <dbReference type="ARBA" id="ARBA00022490"/>
    </source>
</evidence>
<comment type="caution">
    <text evidence="17">The sequence shown here is derived from an EMBL/GenBank/DDBJ whole genome shotgun (WGS) entry which is preliminary data.</text>
</comment>
<proteinExistence type="inferred from homology"/>
<reference evidence="17 18" key="1">
    <citation type="submission" date="2018-01" db="EMBL/GenBank/DDBJ databases">
        <title>Metagenomic assembled genomes from two thermal pools in the Uzon Caldera, Kamchatka, Russia.</title>
        <authorList>
            <person name="Wilkins L."/>
            <person name="Ettinger C."/>
        </authorList>
    </citation>
    <scope>NUCLEOTIDE SEQUENCE [LARGE SCALE GENOMIC DNA]</scope>
    <source>
        <strain evidence="17">ZAV-07</strain>
    </source>
</reference>
<dbReference type="EMBL" id="PNIL01000028">
    <property type="protein sequence ID" value="PMP68089.1"/>
    <property type="molecule type" value="Genomic_DNA"/>
</dbReference>
<dbReference type="AlphaFoldDB" id="A0A2J6WF19"/>
<evidence type="ECO:0000256" key="12">
    <source>
        <dbReference type="ARBA" id="ARBA00022958"/>
    </source>
</evidence>
<evidence type="ECO:0000256" key="9">
    <source>
        <dbReference type="ARBA" id="ARBA00022741"/>
    </source>
</evidence>
<sequence>MVITVDIGNTNIVFGFFEQGMLLSTLRIVTDSGRTSDEYRLLISQFMREEKLNSKVEDFVVSSVVPSLTPVFRAVARKIAGKEAILINSDLSIGIKFDVDEPRFVGADRICDIFEAHKLFPNENAVTVDFGTATTFSVITKDSRFIGGPITIGVLPASTELFRKTAQLPRIELVKPKSAIGRNTVEEMQSGVINGFGGLVDRLIELIEDELGEKVRVIGTGGISHIMEGVSRRIEIFDKLLTVKGMYSIYEYVNGK</sequence>
<dbReference type="HAMAP" id="MF_01274">
    <property type="entry name" value="Pantothen_kinase_3"/>
    <property type="match status" value="1"/>
</dbReference>
<dbReference type="NCBIfam" id="TIGR00671">
    <property type="entry name" value="baf"/>
    <property type="match status" value="1"/>
</dbReference>
<keyword evidence="12 16" id="KW-0630">Potassium</keyword>
<evidence type="ECO:0000256" key="11">
    <source>
        <dbReference type="ARBA" id="ARBA00022840"/>
    </source>
</evidence>
<dbReference type="PANTHER" id="PTHR34265">
    <property type="entry name" value="TYPE III PANTOTHENATE KINASE"/>
    <property type="match status" value="1"/>
</dbReference>
<keyword evidence="11 16" id="KW-0067">ATP-binding</keyword>
<keyword evidence="10 16" id="KW-0418">Kinase</keyword>
<name>A0A2J6WF19_9BACT</name>
<dbReference type="GO" id="GO:0005524">
    <property type="term" value="F:ATP binding"/>
    <property type="evidence" value="ECO:0007669"/>
    <property type="project" value="UniProtKB-UniRule"/>
</dbReference>
<dbReference type="GO" id="GO:0015937">
    <property type="term" value="P:coenzyme A biosynthetic process"/>
    <property type="evidence" value="ECO:0007669"/>
    <property type="project" value="UniProtKB-UniRule"/>
</dbReference>
<dbReference type="CDD" id="cd24015">
    <property type="entry name" value="ASKHA_NBD_PanK-III"/>
    <property type="match status" value="1"/>
</dbReference>
<feature type="active site" description="Proton acceptor" evidence="16">
    <location>
        <position position="108"/>
    </location>
</feature>
<feature type="binding site" evidence="16">
    <location>
        <begin position="106"/>
        <end position="109"/>
    </location>
    <ligand>
        <name>substrate</name>
    </ligand>
</feature>
<dbReference type="UniPathway" id="UPA00241">
    <property type="reaction ID" value="UER00352"/>
</dbReference>
<comment type="subcellular location">
    <subcellularLocation>
        <location evidence="3 16">Cytoplasm</location>
    </subcellularLocation>
</comment>
<evidence type="ECO:0000256" key="15">
    <source>
        <dbReference type="ARBA" id="ARBA00040883"/>
    </source>
</evidence>
<dbReference type="PANTHER" id="PTHR34265:SF1">
    <property type="entry name" value="TYPE III PANTOTHENATE KINASE"/>
    <property type="match status" value="1"/>
</dbReference>
<dbReference type="SUPFAM" id="SSF53067">
    <property type="entry name" value="Actin-like ATPase domain"/>
    <property type="match status" value="2"/>
</dbReference>
<dbReference type="NCBIfam" id="NF009848">
    <property type="entry name" value="PRK13318.1-6"/>
    <property type="match status" value="1"/>
</dbReference>
<dbReference type="RefSeq" id="WP_424586828.1">
    <property type="nucleotide sequence ID" value="NZ_JBNAUB010000015.1"/>
</dbReference>
<comment type="cofactor">
    <cofactor evidence="2">
        <name>K(+)</name>
        <dbReference type="ChEBI" id="CHEBI:29103"/>
    </cofactor>
</comment>
<dbReference type="EC" id="2.7.1.33" evidence="6 16"/>
<keyword evidence="8 16" id="KW-0808">Transferase</keyword>
<dbReference type="Proteomes" id="UP000237040">
    <property type="component" value="Unassembled WGS sequence"/>
</dbReference>
<protein>
    <recommendedName>
        <fullName evidence="15 16">Type III pantothenate kinase</fullName>
        <ecNumber evidence="6 16">2.7.1.33</ecNumber>
    </recommendedName>
    <alternativeName>
        <fullName evidence="16">PanK-III</fullName>
    </alternativeName>
    <alternativeName>
        <fullName evidence="16">Pantothenic acid kinase</fullName>
    </alternativeName>
</protein>
<feature type="binding site" evidence="16">
    <location>
        <position position="184"/>
    </location>
    <ligand>
        <name>substrate</name>
    </ligand>
</feature>
<organism evidence="17 18">
    <name type="scientific">Caldisericum exile</name>
    <dbReference type="NCBI Taxonomy" id="693075"/>
    <lineage>
        <taxon>Bacteria</taxon>
        <taxon>Pseudomonadati</taxon>
        <taxon>Caldisericota/Cryosericota group</taxon>
        <taxon>Caldisericota</taxon>
        <taxon>Caldisericia</taxon>
        <taxon>Caldisericales</taxon>
        <taxon>Caldisericaceae</taxon>
        <taxon>Caldisericum</taxon>
    </lineage>
</organism>
<comment type="pathway">
    <text evidence="4 16">Cofactor biosynthesis; coenzyme A biosynthesis; CoA from (R)-pantothenate: step 1/5.</text>
</comment>
<keyword evidence="9 16" id="KW-0547">Nucleotide-binding</keyword>
<comment type="catalytic activity">
    <reaction evidence="1 16">
        <text>(R)-pantothenate + ATP = (R)-4'-phosphopantothenate + ADP + H(+)</text>
        <dbReference type="Rhea" id="RHEA:16373"/>
        <dbReference type="ChEBI" id="CHEBI:10986"/>
        <dbReference type="ChEBI" id="CHEBI:15378"/>
        <dbReference type="ChEBI" id="CHEBI:29032"/>
        <dbReference type="ChEBI" id="CHEBI:30616"/>
        <dbReference type="ChEBI" id="CHEBI:456216"/>
        <dbReference type="EC" id="2.7.1.33"/>
    </reaction>
</comment>
<keyword evidence="13 16" id="KW-0173">Coenzyme A biosynthesis</keyword>
<dbReference type="InterPro" id="IPR004619">
    <property type="entry name" value="Type_III_PanK"/>
</dbReference>
<dbReference type="GO" id="GO:0004594">
    <property type="term" value="F:pantothenate kinase activity"/>
    <property type="evidence" value="ECO:0007669"/>
    <property type="project" value="UniProtKB-UniRule"/>
</dbReference>
<gene>
    <name evidence="16" type="primary">coaX</name>
    <name evidence="17" type="ORF">C0189_01970</name>
</gene>
<comment type="cofactor">
    <cofactor evidence="16">
        <name>NH4(+)</name>
        <dbReference type="ChEBI" id="CHEBI:28938"/>
    </cofactor>
    <cofactor evidence="16">
        <name>K(+)</name>
        <dbReference type="ChEBI" id="CHEBI:29103"/>
    </cofactor>
    <text evidence="16">A monovalent cation. Ammonium or potassium.</text>
</comment>
<feature type="binding site" evidence="16">
    <location>
        <begin position="6"/>
        <end position="13"/>
    </location>
    <ligand>
        <name>ATP</name>
        <dbReference type="ChEBI" id="CHEBI:30616"/>
    </ligand>
</feature>
<dbReference type="Gene3D" id="3.30.420.40">
    <property type="match status" value="2"/>
</dbReference>
<evidence type="ECO:0000256" key="6">
    <source>
        <dbReference type="ARBA" id="ARBA00012102"/>
    </source>
</evidence>
<dbReference type="NCBIfam" id="NF009855">
    <property type="entry name" value="PRK13321.1"/>
    <property type="match status" value="1"/>
</dbReference>
<dbReference type="GO" id="GO:0046872">
    <property type="term" value="F:metal ion binding"/>
    <property type="evidence" value="ECO:0007669"/>
    <property type="project" value="UniProtKB-KW"/>
</dbReference>
<keyword evidence="7 16" id="KW-0963">Cytoplasm</keyword>
<evidence type="ECO:0000256" key="5">
    <source>
        <dbReference type="ARBA" id="ARBA00011738"/>
    </source>
</evidence>
<evidence type="ECO:0000256" key="8">
    <source>
        <dbReference type="ARBA" id="ARBA00022679"/>
    </source>
</evidence>
<evidence type="ECO:0000256" key="10">
    <source>
        <dbReference type="ARBA" id="ARBA00022777"/>
    </source>
</evidence>
<comment type="caution">
    <text evidence="16">Lacks conserved residue(s) required for the propagation of feature annotation.</text>
</comment>
<evidence type="ECO:0000256" key="2">
    <source>
        <dbReference type="ARBA" id="ARBA00001958"/>
    </source>
</evidence>
<evidence type="ECO:0000256" key="3">
    <source>
        <dbReference type="ARBA" id="ARBA00004496"/>
    </source>
</evidence>
<comment type="similarity">
    <text evidence="14 16">Belongs to the type III pantothenate kinase family.</text>
</comment>
<feature type="binding site" evidence="16">
    <location>
        <position position="132"/>
    </location>
    <ligand>
        <name>ATP</name>
        <dbReference type="ChEBI" id="CHEBI:30616"/>
    </ligand>
</feature>
<evidence type="ECO:0000256" key="1">
    <source>
        <dbReference type="ARBA" id="ARBA00001206"/>
    </source>
</evidence>
<accession>A0A2J6WF19</accession>
<feature type="binding site" evidence="16">
    <location>
        <position position="129"/>
    </location>
    <ligand>
        <name>K(+)</name>
        <dbReference type="ChEBI" id="CHEBI:29103"/>
    </ligand>
</feature>
<comment type="function">
    <text evidence="16">Catalyzes the phosphorylation of pantothenate (Pan), the first step in CoA biosynthesis.</text>
</comment>
<evidence type="ECO:0000256" key="13">
    <source>
        <dbReference type="ARBA" id="ARBA00022993"/>
    </source>
</evidence>
<evidence type="ECO:0000256" key="14">
    <source>
        <dbReference type="ARBA" id="ARBA00038036"/>
    </source>
</evidence>
<dbReference type="InterPro" id="IPR043129">
    <property type="entry name" value="ATPase_NBD"/>
</dbReference>
<evidence type="ECO:0000313" key="18">
    <source>
        <dbReference type="Proteomes" id="UP000237040"/>
    </source>
</evidence>